<reference evidence="1" key="1">
    <citation type="submission" date="2021-01" db="EMBL/GenBank/DDBJ databases">
        <authorList>
            <person name="Sun Q."/>
        </authorList>
    </citation>
    <scope>NUCLEOTIDE SEQUENCE</scope>
    <source>
        <strain evidence="1">YIM B02566</strain>
    </source>
</reference>
<proteinExistence type="predicted"/>
<dbReference type="Proteomes" id="UP000616151">
    <property type="component" value="Unassembled WGS sequence"/>
</dbReference>
<sequence>MGERLKGKTAIVTSAAQGIGRSTVIAMRREGAKVYATDIREDLLADLAKDVPGVETFALDVLKPEAIQAAAERAKDVDVLFNCSGFVHHGTILDCDEKSWDFSFDLNTKAHYRMIKAFLPSMLAKGKGTIVNMSSVASSVKGVPNRFVYGATKAAVIGLTKALAADFVGKGIRCNAICPGTVDTPSLNDRMRQQGDYEKARQAFISRQPMGRLAQAEEIAALVVYLASEESAFITGQAFVIDGGWSG</sequence>
<protein>
    <submittedName>
        <fullName evidence="1">SDR family oxidoreductase</fullName>
    </submittedName>
</protein>
<accession>A0ACC5R7Q5</accession>
<evidence type="ECO:0000313" key="2">
    <source>
        <dbReference type="Proteomes" id="UP000616151"/>
    </source>
</evidence>
<gene>
    <name evidence="1" type="ORF">JHL16_19995</name>
</gene>
<organism evidence="1 2">
    <name type="scientific">Taklimakanibacter albus</name>
    <dbReference type="NCBI Taxonomy" id="2800327"/>
    <lineage>
        <taxon>Bacteria</taxon>
        <taxon>Pseudomonadati</taxon>
        <taxon>Pseudomonadota</taxon>
        <taxon>Alphaproteobacteria</taxon>
        <taxon>Hyphomicrobiales</taxon>
        <taxon>Aestuariivirgaceae</taxon>
        <taxon>Taklimakanibacter</taxon>
    </lineage>
</organism>
<dbReference type="EMBL" id="JAENHL010000007">
    <property type="protein sequence ID" value="MBK1868648.1"/>
    <property type="molecule type" value="Genomic_DNA"/>
</dbReference>
<keyword evidence="2" id="KW-1185">Reference proteome</keyword>
<comment type="caution">
    <text evidence="1">The sequence shown here is derived from an EMBL/GenBank/DDBJ whole genome shotgun (WGS) entry which is preliminary data.</text>
</comment>
<name>A0ACC5R7Q5_9HYPH</name>
<evidence type="ECO:0000313" key="1">
    <source>
        <dbReference type="EMBL" id="MBK1868648.1"/>
    </source>
</evidence>